<proteinExistence type="predicted"/>
<accession>A0AA35ZZM0</accession>
<evidence type="ECO:0000313" key="2">
    <source>
        <dbReference type="Proteomes" id="UP001177003"/>
    </source>
</evidence>
<evidence type="ECO:0000313" key="1">
    <source>
        <dbReference type="EMBL" id="CAI9301293.1"/>
    </source>
</evidence>
<organism evidence="1 2">
    <name type="scientific">Lactuca saligna</name>
    <name type="common">Willowleaf lettuce</name>
    <dbReference type="NCBI Taxonomy" id="75948"/>
    <lineage>
        <taxon>Eukaryota</taxon>
        <taxon>Viridiplantae</taxon>
        <taxon>Streptophyta</taxon>
        <taxon>Embryophyta</taxon>
        <taxon>Tracheophyta</taxon>
        <taxon>Spermatophyta</taxon>
        <taxon>Magnoliopsida</taxon>
        <taxon>eudicotyledons</taxon>
        <taxon>Gunneridae</taxon>
        <taxon>Pentapetalae</taxon>
        <taxon>asterids</taxon>
        <taxon>campanulids</taxon>
        <taxon>Asterales</taxon>
        <taxon>Asteraceae</taxon>
        <taxon>Cichorioideae</taxon>
        <taxon>Cichorieae</taxon>
        <taxon>Lactucinae</taxon>
        <taxon>Lactuca</taxon>
    </lineage>
</organism>
<name>A0AA35ZZM0_LACSI</name>
<dbReference type="EMBL" id="OX465085">
    <property type="protein sequence ID" value="CAI9301293.1"/>
    <property type="molecule type" value="Genomic_DNA"/>
</dbReference>
<gene>
    <name evidence="1" type="ORF">LSALG_LOCUS39853</name>
</gene>
<dbReference type="Proteomes" id="UP001177003">
    <property type="component" value="Chromosome 9"/>
</dbReference>
<reference evidence="1" key="1">
    <citation type="submission" date="2023-04" db="EMBL/GenBank/DDBJ databases">
        <authorList>
            <person name="Vijverberg K."/>
            <person name="Xiong W."/>
            <person name="Schranz E."/>
        </authorList>
    </citation>
    <scope>NUCLEOTIDE SEQUENCE</scope>
</reference>
<dbReference type="AlphaFoldDB" id="A0AA35ZZM0"/>
<keyword evidence="2" id="KW-1185">Reference proteome</keyword>
<protein>
    <submittedName>
        <fullName evidence="1">Uncharacterized protein</fullName>
    </submittedName>
</protein>
<sequence>METCLDVNLGVLWIMWLTFYVQEIGIVINHQAKEMNCGIFKDEEVWVIMASKPKYIPGLILKEKMPKGFETHVRHFITNSKSGGNVSIDSVETLVAKLIKADEHVKKYRGKLGHLKRLAEIEVDRLFTELCEKDFEEIVTGKGGETHGEPAIRKAIIKFAENEGFQLTPESGNDGALMLTMNEKVQNYEAFKAN</sequence>